<evidence type="ECO:0000313" key="1">
    <source>
        <dbReference type="EMBL" id="KJA10723.1"/>
    </source>
</evidence>
<dbReference type="AlphaFoldDB" id="A0A0D7KC52"/>
<evidence type="ECO:0000313" key="2">
    <source>
        <dbReference type="Proteomes" id="UP000032566"/>
    </source>
</evidence>
<accession>A0A0D7KC52</accession>
<keyword evidence="2" id="KW-1185">Reference proteome</keyword>
<dbReference type="EMBL" id="JXYQ01000029">
    <property type="protein sequence ID" value="KJA10723.1"/>
    <property type="molecule type" value="Genomic_DNA"/>
</dbReference>
<dbReference type="Proteomes" id="UP000032566">
    <property type="component" value="Unassembled WGS sequence"/>
</dbReference>
<sequence>MPPLPLQTLRSLRWLARLVLAWFVLSIGVAVASPLVHPKPVELICLGSGAVKLVVKTDDGAQDMPSHTLDCPLCVHIGAPPPILQTRLPEVHPLAHALLPIPAAHIAARTAAPLPPRGPPVIS</sequence>
<dbReference type="RefSeq" id="WP_044397834.1">
    <property type="nucleotide sequence ID" value="NZ_JXYQ01000029.1"/>
</dbReference>
<proteinExistence type="predicted"/>
<gene>
    <name evidence="1" type="ORF">RP29_09740</name>
</gene>
<comment type="caution">
    <text evidence="1">The sequence shown here is derived from an EMBL/GenBank/DDBJ whole genome shotgun (WGS) entry which is preliminary data.</text>
</comment>
<dbReference type="PATRIC" id="fig|80878.5.peg.1483"/>
<organism evidence="1 2">
    <name type="scientific">Acidovorax temperans</name>
    <dbReference type="NCBI Taxonomy" id="80878"/>
    <lineage>
        <taxon>Bacteria</taxon>
        <taxon>Pseudomonadati</taxon>
        <taxon>Pseudomonadota</taxon>
        <taxon>Betaproteobacteria</taxon>
        <taxon>Burkholderiales</taxon>
        <taxon>Comamonadaceae</taxon>
        <taxon>Acidovorax</taxon>
    </lineage>
</organism>
<dbReference type="OrthoDB" id="8906767at2"/>
<dbReference type="STRING" id="80878.RP29_09740"/>
<protein>
    <recommendedName>
        <fullName evidence="3">DUF2946 family protein</fullName>
    </recommendedName>
</protein>
<name>A0A0D7KC52_9BURK</name>
<reference evidence="1 2" key="1">
    <citation type="submission" date="2014-12" db="EMBL/GenBank/DDBJ databases">
        <title>Isolation of bacteria from lake water.</title>
        <authorList>
            <person name="Sheng K.-Y."/>
            <person name="Chin P.-S."/>
            <person name="Chan K.-G."/>
            <person name="Tan G.S."/>
        </authorList>
    </citation>
    <scope>NUCLEOTIDE SEQUENCE [LARGE SCALE GENOMIC DNA]</scope>
    <source>
        <strain evidence="1 2">KY4</strain>
    </source>
</reference>
<evidence type="ECO:0008006" key="3">
    <source>
        <dbReference type="Google" id="ProtNLM"/>
    </source>
</evidence>